<keyword evidence="1" id="KW-0472">Membrane</keyword>
<feature type="transmembrane region" description="Helical" evidence="1">
    <location>
        <begin position="352"/>
        <end position="369"/>
    </location>
</feature>
<evidence type="ECO:0000313" key="3">
    <source>
        <dbReference type="Proteomes" id="UP000231136"/>
    </source>
</evidence>
<name>A0A2H0DX09_9BACT</name>
<feature type="transmembrane region" description="Helical" evidence="1">
    <location>
        <begin position="319"/>
        <end position="346"/>
    </location>
</feature>
<evidence type="ECO:0000256" key="1">
    <source>
        <dbReference type="SAM" id="Phobius"/>
    </source>
</evidence>
<dbReference type="EMBL" id="PCTR01000027">
    <property type="protein sequence ID" value="PIP86120.1"/>
    <property type="molecule type" value="Genomic_DNA"/>
</dbReference>
<reference evidence="2 3" key="1">
    <citation type="submission" date="2017-09" db="EMBL/GenBank/DDBJ databases">
        <title>Depth-based differentiation of microbial function through sediment-hosted aquifers and enrichment of novel symbionts in the deep terrestrial subsurface.</title>
        <authorList>
            <person name="Probst A.J."/>
            <person name="Ladd B."/>
            <person name="Jarett J.K."/>
            <person name="Geller-Mcgrath D.E."/>
            <person name="Sieber C.M."/>
            <person name="Emerson J.B."/>
            <person name="Anantharaman K."/>
            <person name="Thomas B.C."/>
            <person name="Malmstrom R."/>
            <person name="Stieglmeier M."/>
            <person name="Klingl A."/>
            <person name="Woyke T."/>
            <person name="Ryan C.M."/>
            <person name="Banfield J.F."/>
        </authorList>
    </citation>
    <scope>NUCLEOTIDE SEQUENCE [LARGE SCALE GENOMIC DNA]</scope>
    <source>
        <strain evidence="2">CG22_combo_CG10-13_8_21_14_all_43_12</strain>
    </source>
</reference>
<feature type="transmembrane region" description="Helical" evidence="1">
    <location>
        <begin position="281"/>
        <end position="299"/>
    </location>
</feature>
<protein>
    <submittedName>
        <fullName evidence="2">Uncharacterized protein</fullName>
    </submittedName>
</protein>
<feature type="transmembrane region" description="Helical" evidence="1">
    <location>
        <begin position="174"/>
        <end position="195"/>
    </location>
</feature>
<feature type="transmembrane region" description="Helical" evidence="1">
    <location>
        <begin position="243"/>
        <end position="261"/>
    </location>
</feature>
<dbReference type="AlphaFoldDB" id="A0A2H0DX09"/>
<comment type="caution">
    <text evidence="2">The sequence shown here is derived from an EMBL/GenBank/DDBJ whole genome shotgun (WGS) entry which is preliminary data.</text>
</comment>
<evidence type="ECO:0000313" key="2">
    <source>
        <dbReference type="EMBL" id="PIP86120.1"/>
    </source>
</evidence>
<feature type="transmembrane region" description="Helical" evidence="1">
    <location>
        <begin position="135"/>
        <end position="162"/>
    </location>
</feature>
<dbReference type="Proteomes" id="UP000231136">
    <property type="component" value="Unassembled WGS sequence"/>
</dbReference>
<feature type="transmembrane region" description="Helical" evidence="1">
    <location>
        <begin position="20"/>
        <end position="43"/>
    </location>
</feature>
<accession>A0A2H0DX09</accession>
<gene>
    <name evidence="2" type="ORF">COW83_00625</name>
</gene>
<keyword evidence="1" id="KW-0812">Transmembrane</keyword>
<feature type="transmembrane region" description="Helical" evidence="1">
    <location>
        <begin position="207"/>
        <end position="231"/>
    </location>
</feature>
<proteinExistence type="predicted"/>
<feature type="transmembrane region" description="Helical" evidence="1">
    <location>
        <begin position="95"/>
        <end position="115"/>
    </location>
</feature>
<organism evidence="2 3">
    <name type="scientific">Candidatus Collierbacteria bacterium CG22_combo_CG10-13_8_21_14_all_43_12</name>
    <dbReference type="NCBI Taxonomy" id="1974537"/>
    <lineage>
        <taxon>Bacteria</taxon>
        <taxon>Candidatus Collieribacteriota</taxon>
    </lineage>
</organism>
<keyword evidence="1" id="KW-1133">Transmembrane helix</keyword>
<sequence length="432" mass="47617">MSDDKKAPPRTMAEIPWQTIQIVLAVLLIGIPFGLPLLTQYVLDPYLGIGQIDYNWAWAGGPQVTNPSLIQNFKVTLDVERFSLAFQAMKGWDKATVTLIGFLFVLLIAQIVFAIKDSIEGILGKKAADVGSIVALLMFFVIFIIDTPIIAAAMLIAAMPLIIRDDTGNTEWYIGPLLATAFTIAILTFGNKYLLWPTVGWQGYYRMLIHMLVSLGSGYGFILIEAIKIYFTFRLFQDATKDGSNLGVVWSASGFIALLTFSIPNSQFTGSFWATHLSGTYYYVVAAFVIEFFIIMREISLPSSEKPVSAAEAGKATTIATLSTVIHVSIYALISFLAFCTINGYFHKSIPPVWIIAVSTALAMLIAGIDESLAKAFNPAGSVVRNVDEKSMGDVVYWGPFKIWIADVELLIYSMKISSLFFPAALYWLMSM</sequence>
<feature type="transmembrane region" description="Helical" evidence="1">
    <location>
        <begin position="410"/>
        <end position="430"/>
    </location>
</feature>